<evidence type="ECO:0000313" key="1">
    <source>
        <dbReference type="EMBL" id="CAD2170671.1"/>
    </source>
</evidence>
<protein>
    <submittedName>
        <fullName evidence="1">Uncharacterized protein</fullName>
    </submittedName>
</protein>
<name>A0A6V7V8W8_MELEN</name>
<comment type="caution">
    <text evidence="1">The sequence shown here is derived from an EMBL/GenBank/DDBJ whole genome shotgun (WGS) entry which is preliminary data.</text>
</comment>
<dbReference type="Proteomes" id="UP000580250">
    <property type="component" value="Unassembled WGS sequence"/>
</dbReference>
<reference evidence="1 2" key="1">
    <citation type="submission" date="2020-08" db="EMBL/GenBank/DDBJ databases">
        <authorList>
            <person name="Koutsovoulos G."/>
            <person name="Danchin GJ E."/>
        </authorList>
    </citation>
    <scope>NUCLEOTIDE SEQUENCE [LARGE SCALE GENOMIC DNA]</scope>
</reference>
<accession>A0A6V7V8W8</accession>
<sequence>MIKWNLKKPKHAKLLQNITAKNVCLFPCVYCVFLTSSLVYDRLFQRKFVQGNLSRCPINFLDKFLLHTANHNNFR</sequence>
<evidence type="ECO:0000313" key="2">
    <source>
        <dbReference type="Proteomes" id="UP000580250"/>
    </source>
</evidence>
<gene>
    <name evidence="1" type="ORF">MENT_LOCUS22095</name>
</gene>
<organism evidence="1 2">
    <name type="scientific">Meloidogyne enterolobii</name>
    <name type="common">Root-knot nematode worm</name>
    <name type="synonym">Meloidogyne mayaguensis</name>
    <dbReference type="NCBI Taxonomy" id="390850"/>
    <lineage>
        <taxon>Eukaryota</taxon>
        <taxon>Metazoa</taxon>
        <taxon>Ecdysozoa</taxon>
        <taxon>Nematoda</taxon>
        <taxon>Chromadorea</taxon>
        <taxon>Rhabditida</taxon>
        <taxon>Tylenchina</taxon>
        <taxon>Tylenchomorpha</taxon>
        <taxon>Tylenchoidea</taxon>
        <taxon>Meloidogynidae</taxon>
        <taxon>Meloidogyninae</taxon>
        <taxon>Meloidogyne</taxon>
    </lineage>
</organism>
<dbReference type="EMBL" id="CAJEWN010000172">
    <property type="protein sequence ID" value="CAD2170671.1"/>
    <property type="molecule type" value="Genomic_DNA"/>
</dbReference>
<dbReference type="AlphaFoldDB" id="A0A6V7V8W8"/>
<proteinExistence type="predicted"/>